<gene>
    <name evidence="1" type="ORF">Tci_040678</name>
</gene>
<organism evidence="1">
    <name type="scientific">Tanacetum cinerariifolium</name>
    <name type="common">Dalmatian daisy</name>
    <name type="synonym">Chrysanthemum cinerariifolium</name>
    <dbReference type="NCBI Taxonomy" id="118510"/>
    <lineage>
        <taxon>Eukaryota</taxon>
        <taxon>Viridiplantae</taxon>
        <taxon>Streptophyta</taxon>
        <taxon>Embryophyta</taxon>
        <taxon>Tracheophyta</taxon>
        <taxon>Spermatophyta</taxon>
        <taxon>Magnoliopsida</taxon>
        <taxon>eudicotyledons</taxon>
        <taxon>Gunneridae</taxon>
        <taxon>Pentapetalae</taxon>
        <taxon>asterids</taxon>
        <taxon>campanulids</taxon>
        <taxon>Asterales</taxon>
        <taxon>Asteraceae</taxon>
        <taxon>Asteroideae</taxon>
        <taxon>Anthemideae</taxon>
        <taxon>Anthemidinae</taxon>
        <taxon>Tanacetum</taxon>
    </lineage>
</organism>
<evidence type="ECO:0000313" key="1">
    <source>
        <dbReference type="EMBL" id="GEU68700.1"/>
    </source>
</evidence>
<reference evidence="1" key="1">
    <citation type="journal article" date="2019" name="Sci. Rep.">
        <title>Draft genome of Tanacetum cinerariifolium, the natural source of mosquito coil.</title>
        <authorList>
            <person name="Yamashiro T."/>
            <person name="Shiraishi A."/>
            <person name="Satake H."/>
            <person name="Nakayama K."/>
        </authorList>
    </citation>
    <scope>NUCLEOTIDE SEQUENCE</scope>
</reference>
<accession>A0A6L2M507</accession>
<dbReference type="EMBL" id="BKCJ010005799">
    <property type="protein sequence ID" value="GEU68700.1"/>
    <property type="molecule type" value="Genomic_DNA"/>
</dbReference>
<comment type="caution">
    <text evidence="1">The sequence shown here is derived from an EMBL/GenBank/DDBJ whole genome shotgun (WGS) entry which is preliminary data.</text>
</comment>
<protein>
    <submittedName>
        <fullName evidence="1">Uncharacterized protein</fullName>
    </submittedName>
</protein>
<dbReference type="AlphaFoldDB" id="A0A6L2M507"/>
<name>A0A6L2M507_TANCI</name>
<feature type="non-terminal residue" evidence="1">
    <location>
        <position position="1"/>
    </location>
</feature>
<sequence length="192" mass="21871">RIEKLEGRVAKLEEENKILKKLHNVHSKADTAAPVVDKEKSVKYGRIIAKIDKDVEINLEEAQAKLYKIELEHPEKVLSMQDVDEEEPAEVSVPRKRRGVIIQDPEETTSTVVMNSKVQSKDKGKCILIEEPKPLNGKAQIEQDEAFARQLEAELHADINWNAVMEQVTRSERLNDVVMKYQALKRKPLTAA</sequence>
<proteinExistence type="predicted"/>